<dbReference type="InterPro" id="IPR038716">
    <property type="entry name" value="P1/P2_N_sf"/>
</dbReference>
<keyword evidence="8" id="KW-1185">Reference proteome</keyword>
<dbReference type="GO" id="GO:0022625">
    <property type="term" value="C:cytosolic large ribosomal subunit"/>
    <property type="evidence" value="ECO:0007669"/>
    <property type="project" value="InterPro"/>
</dbReference>
<dbReference type="EnsemblPlants" id="OB07G16650.1">
    <property type="protein sequence ID" value="OB07G16650.1"/>
    <property type="gene ID" value="OB07G16650"/>
</dbReference>
<evidence type="ECO:0000256" key="1">
    <source>
        <dbReference type="ARBA" id="ARBA00003362"/>
    </source>
</evidence>
<dbReference type="PANTHER" id="PTHR21141:SF38">
    <property type="entry name" value="OS08G0250300 PROTEIN"/>
    <property type="match status" value="1"/>
</dbReference>
<evidence type="ECO:0000313" key="8">
    <source>
        <dbReference type="Proteomes" id="UP000006038"/>
    </source>
</evidence>
<evidence type="ECO:0000256" key="6">
    <source>
        <dbReference type="SAM" id="MobiDB-lite"/>
    </source>
</evidence>
<dbReference type="InterPro" id="IPR027534">
    <property type="entry name" value="Ribosomal_P1/P2"/>
</dbReference>
<dbReference type="PANTHER" id="PTHR21141">
    <property type="entry name" value="60S ACIDIC RIBOSOMAL PROTEIN FAMILY MEMBER"/>
    <property type="match status" value="1"/>
</dbReference>
<dbReference type="Gene3D" id="1.10.10.1410">
    <property type="match status" value="1"/>
</dbReference>
<dbReference type="FunFam" id="1.10.10.1410:FF:000002">
    <property type="entry name" value="60S acidic ribosomal protein P2"/>
    <property type="match status" value="1"/>
</dbReference>
<dbReference type="GO" id="GO:0044877">
    <property type="term" value="F:protein-containing complex binding"/>
    <property type="evidence" value="ECO:0007669"/>
    <property type="project" value="UniProtKB-ARBA"/>
</dbReference>
<dbReference type="HOGENOM" id="CLU_114656_0_2_1"/>
<proteinExistence type="inferred from homology"/>
<evidence type="ECO:0000256" key="5">
    <source>
        <dbReference type="ARBA" id="ARBA00023274"/>
    </source>
</evidence>
<evidence type="ECO:0000256" key="4">
    <source>
        <dbReference type="ARBA" id="ARBA00022980"/>
    </source>
</evidence>
<dbReference type="STRING" id="4533.J3MJT3"/>
<evidence type="ECO:0000313" key="7">
    <source>
        <dbReference type="EnsemblPlants" id="OB07G16650.1"/>
    </source>
</evidence>
<organism evidence="7">
    <name type="scientific">Oryza brachyantha</name>
    <name type="common">malo sina</name>
    <dbReference type="NCBI Taxonomy" id="4533"/>
    <lineage>
        <taxon>Eukaryota</taxon>
        <taxon>Viridiplantae</taxon>
        <taxon>Streptophyta</taxon>
        <taxon>Embryophyta</taxon>
        <taxon>Tracheophyta</taxon>
        <taxon>Spermatophyta</taxon>
        <taxon>Magnoliopsida</taxon>
        <taxon>Liliopsida</taxon>
        <taxon>Poales</taxon>
        <taxon>Poaceae</taxon>
        <taxon>BOP clade</taxon>
        <taxon>Oryzoideae</taxon>
        <taxon>Oryzeae</taxon>
        <taxon>Oryzinae</taxon>
        <taxon>Oryza</taxon>
    </lineage>
</organism>
<dbReference type="OrthoDB" id="782200at2759"/>
<dbReference type="InterPro" id="IPR044076">
    <property type="entry name" value="Ribosomal_P2"/>
</dbReference>
<accession>J3MJT3</accession>
<dbReference type="GO" id="GO:0002182">
    <property type="term" value="P:cytoplasmic translational elongation"/>
    <property type="evidence" value="ECO:0007669"/>
    <property type="project" value="InterPro"/>
</dbReference>
<reference evidence="7" key="1">
    <citation type="journal article" date="2013" name="Nat. Commun.">
        <title>Whole-genome sequencing of Oryza brachyantha reveals mechanisms underlying Oryza genome evolution.</title>
        <authorList>
            <person name="Chen J."/>
            <person name="Huang Q."/>
            <person name="Gao D."/>
            <person name="Wang J."/>
            <person name="Lang Y."/>
            <person name="Liu T."/>
            <person name="Li B."/>
            <person name="Bai Z."/>
            <person name="Luis Goicoechea J."/>
            <person name="Liang C."/>
            <person name="Chen C."/>
            <person name="Zhang W."/>
            <person name="Sun S."/>
            <person name="Liao Y."/>
            <person name="Zhang X."/>
            <person name="Yang L."/>
            <person name="Song C."/>
            <person name="Wang M."/>
            <person name="Shi J."/>
            <person name="Liu G."/>
            <person name="Liu J."/>
            <person name="Zhou H."/>
            <person name="Zhou W."/>
            <person name="Yu Q."/>
            <person name="An N."/>
            <person name="Chen Y."/>
            <person name="Cai Q."/>
            <person name="Wang B."/>
            <person name="Liu B."/>
            <person name="Min J."/>
            <person name="Huang Y."/>
            <person name="Wu H."/>
            <person name="Li Z."/>
            <person name="Zhang Y."/>
            <person name="Yin Y."/>
            <person name="Song W."/>
            <person name="Jiang J."/>
            <person name="Jackson S.A."/>
            <person name="Wing R.A."/>
            <person name="Wang J."/>
            <person name="Chen M."/>
        </authorList>
    </citation>
    <scope>NUCLEOTIDE SEQUENCE [LARGE SCALE GENOMIC DNA]</scope>
    <source>
        <strain evidence="7">cv. IRGC 101232</strain>
    </source>
</reference>
<evidence type="ECO:0000256" key="3">
    <source>
        <dbReference type="ARBA" id="ARBA00011266"/>
    </source>
</evidence>
<feature type="region of interest" description="Disordered" evidence="6">
    <location>
        <begin position="81"/>
        <end position="125"/>
    </location>
</feature>
<dbReference type="GO" id="GO:0003735">
    <property type="term" value="F:structural constituent of ribosome"/>
    <property type="evidence" value="ECO:0007669"/>
    <property type="project" value="InterPro"/>
</dbReference>
<dbReference type="KEGG" id="obr:102701740"/>
<keyword evidence="5" id="KW-0687">Ribonucleoprotein</keyword>
<comment type="function">
    <text evidence="1">Plays an important role in the elongation step of protein synthesis.</text>
</comment>
<dbReference type="CDD" id="cd05833">
    <property type="entry name" value="Ribosomal_P2"/>
    <property type="match status" value="1"/>
</dbReference>
<dbReference type="Proteomes" id="UP000006038">
    <property type="component" value="Chromosome 7"/>
</dbReference>
<comment type="similarity">
    <text evidence="2">Belongs to the eukaryotic ribosomal protein P1/P2 family.</text>
</comment>
<comment type="subunit">
    <text evidence="3">P1 and P2 exist as dimers at the large ribosomal subunit.</text>
</comment>
<dbReference type="eggNOG" id="KOG3449">
    <property type="taxonomic scope" value="Eukaryota"/>
</dbReference>
<name>J3MJT3_ORYBR</name>
<sequence>MRFVAAYLMATMGGNPSPSKDDVRAILASVGADVVGDRDANAKLDLLFAQVAGKDVAELIAVGSEKFAFAPCGGAAAAAAAPPAGAAAEEKEKEEEEEEEEEKAVEKVEEEDDDDDIVFSLFDEE</sequence>
<protein>
    <recommendedName>
        <fullName evidence="9">60S acidic ribosomal protein P2</fullName>
    </recommendedName>
</protein>
<evidence type="ECO:0000256" key="2">
    <source>
        <dbReference type="ARBA" id="ARBA00005436"/>
    </source>
</evidence>
<reference evidence="7" key="2">
    <citation type="submission" date="2013-04" db="UniProtKB">
        <authorList>
            <consortium name="EnsemblPlants"/>
        </authorList>
    </citation>
    <scope>IDENTIFICATION</scope>
</reference>
<dbReference type="GeneID" id="102701740"/>
<dbReference type="Gramene" id="OB07G16650.1">
    <property type="protein sequence ID" value="OB07G16650.1"/>
    <property type="gene ID" value="OB07G16650"/>
</dbReference>
<dbReference type="HAMAP" id="MF_01478">
    <property type="entry name" value="Ribosomal_L12_arch"/>
    <property type="match status" value="1"/>
</dbReference>
<feature type="compositionally biased region" description="Acidic residues" evidence="6">
    <location>
        <begin position="92"/>
        <end position="125"/>
    </location>
</feature>
<keyword evidence="4" id="KW-0689">Ribosomal protein</keyword>
<dbReference type="OMA" id="AYLMATM"/>
<dbReference type="AlphaFoldDB" id="J3MJT3"/>
<evidence type="ECO:0008006" key="9">
    <source>
        <dbReference type="Google" id="ProtNLM"/>
    </source>
</evidence>
<dbReference type="Pfam" id="PF00428">
    <property type="entry name" value="Ribosomal_60s"/>
    <property type="match status" value="1"/>
</dbReference>